<dbReference type="InterPro" id="IPR005149">
    <property type="entry name" value="Tscrpt_reg_PadR_N"/>
</dbReference>
<dbReference type="SUPFAM" id="SSF46785">
    <property type="entry name" value="Winged helix' DNA-binding domain"/>
    <property type="match status" value="1"/>
</dbReference>
<feature type="domain" description="Transcription regulator PadR N-terminal" evidence="1">
    <location>
        <begin position="14"/>
        <end position="83"/>
    </location>
</feature>
<evidence type="ECO:0000313" key="2">
    <source>
        <dbReference type="EMBL" id="MFD2679421.1"/>
    </source>
</evidence>
<reference evidence="3" key="1">
    <citation type="journal article" date="2019" name="Int. J. Syst. Evol. Microbiol.">
        <title>The Global Catalogue of Microorganisms (GCM) 10K type strain sequencing project: providing services to taxonomists for standard genome sequencing and annotation.</title>
        <authorList>
            <consortium name="The Broad Institute Genomics Platform"/>
            <consortium name="The Broad Institute Genome Sequencing Center for Infectious Disease"/>
            <person name="Wu L."/>
            <person name="Ma J."/>
        </authorList>
    </citation>
    <scope>NUCLEOTIDE SEQUENCE [LARGE SCALE GENOMIC DNA]</scope>
    <source>
        <strain evidence="3">KCTC 3913</strain>
    </source>
</reference>
<protein>
    <submittedName>
        <fullName evidence="2">PadR family transcriptional regulator</fullName>
    </submittedName>
</protein>
<dbReference type="Gene3D" id="1.10.10.10">
    <property type="entry name" value="Winged helix-like DNA-binding domain superfamily/Winged helix DNA-binding domain"/>
    <property type="match status" value="1"/>
</dbReference>
<name>A0ABW5RLA9_9BACI</name>
<sequence>MNAQFKKGALELCVLISIASKDQYGYELAQRISMKIQIADGTLYPLLRRLTKEEYLTTYFTSSSEGPQRKYYSLTNKGRKRIEVLINEWEHFTDSVNQLIEEGIAIE</sequence>
<evidence type="ECO:0000259" key="1">
    <source>
        <dbReference type="Pfam" id="PF03551"/>
    </source>
</evidence>
<comment type="caution">
    <text evidence="2">The sequence shown here is derived from an EMBL/GenBank/DDBJ whole genome shotgun (WGS) entry which is preliminary data.</text>
</comment>
<accession>A0ABW5RLA9</accession>
<evidence type="ECO:0000313" key="3">
    <source>
        <dbReference type="Proteomes" id="UP001597506"/>
    </source>
</evidence>
<dbReference type="InterPro" id="IPR036388">
    <property type="entry name" value="WH-like_DNA-bd_sf"/>
</dbReference>
<dbReference type="EMBL" id="JBHUMF010000002">
    <property type="protein sequence ID" value="MFD2679421.1"/>
    <property type="molecule type" value="Genomic_DNA"/>
</dbReference>
<dbReference type="PANTHER" id="PTHR33169:SF24">
    <property type="entry name" value="TRANSCRIPTIONAL REGULATOR, PADR FAMILY"/>
    <property type="match status" value="1"/>
</dbReference>
<organism evidence="2 3">
    <name type="scientific">Bacillus seohaeanensis</name>
    <dbReference type="NCBI Taxonomy" id="284580"/>
    <lineage>
        <taxon>Bacteria</taxon>
        <taxon>Bacillati</taxon>
        <taxon>Bacillota</taxon>
        <taxon>Bacilli</taxon>
        <taxon>Bacillales</taxon>
        <taxon>Bacillaceae</taxon>
        <taxon>Bacillus</taxon>
    </lineage>
</organism>
<keyword evidence="3" id="KW-1185">Reference proteome</keyword>
<dbReference type="InterPro" id="IPR052509">
    <property type="entry name" value="Metal_resp_DNA-bind_regulator"/>
</dbReference>
<dbReference type="RefSeq" id="WP_377932041.1">
    <property type="nucleotide sequence ID" value="NZ_JBHUMF010000002.1"/>
</dbReference>
<gene>
    <name evidence="2" type="ORF">ACFSUL_01520</name>
</gene>
<proteinExistence type="predicted"/>
<dbReference type="PANTHER" id="PTHR33169">
    <property type="entry name" value="PADR-FAMILY TRANSCRIPTIONAL REGULATOR"/>
    <property type="match status" value="1"/>
</dbReference>
<dbReference type="Pfam" id="PF03551">
    <property type="entry name" value="PadR"/>
    <property type="match status" value="1"/>
</dbReference>
<dbReference type="Proteomes" id="UP001597506">
    <property type="component" value="Unassembled WGS sequence"/>
</dbReference>
<dbReference type="InterPro" id="IPR036390">
    <property type="entry name" value="WH_DNA-bd_sf"/>
</dbReference>